<evidence type="ECO:0000313" key="3">
    <source>
        <dbReference type="Proteomes" id="UP000027222"/>
    </source>
</evidence>
<protein>
    <submittedName>
        <fullName evidence="2">Uncharacterized protein</fullName>
    </submittedName>
</protein>
<dbReference type="Proteomes" id="UP000027222">
    <property type="component" value="Unassembled WGS sequence"/>
</dbReference>
<reference evidence="3" key="1">
    <citation type="journal article" date="2014" name="Proc. Natl. Acad. Sci. U.S.A.">
        <title>Extensive sampling of basidiomycete genomes demonstrates inadequacy of the white-rot/brown-rot paradigm for wood decay fungi.</title>
        <authorList>
            <person name="Riley R."/>
            <person name="Salamov A.A."/>
            <person name="Brown D.W."/>
            <person name="Nagy L.G."/>
            <person name="Floudas D."/>
            <person name="Held B.W."/>
            <person name="Levasseur A."/>
            <person name="Lombard V."/>
            <person name="Morin E."/>
            <person name="Otillar R."/>
            <person name="Lindquist E.A."/>
            <person name="Sun H."/>
            <person name="LaButti K.M."/>
            <person name="Schmutz J."/>
            <person name="Jabbour D."/>
            <person name="Luo H."/>
            <person name="Baker S.E."/>
            <person name="Pisabarro A.G."/>
            <person name="Walton J.D."/>
            <person name="Blanchette R.A."/>
            <person name="Henrissat B."/>
            <person name="Martin F."/>
            <person name="Cullen D."/>
            <person name="Hibbett D.S."/>
            <person name="Grigoriev I.V."/>
        </authorList>
    </citation>
    <scope>NUCLEOTIDE SEQUENCE [LARGE SCALE GENOMIC DNA]</scope>
    <source>
        <strain evidence="3">CBS 339.88</strain>
    </source>
</reference>
<evidence type="ECO:0000256" key="1">
    <source>
        <dbReference type="SAM" id="Phobius"/>
    </source>
</evidence>
<sequence length="165" mass="18596">MLAFLRIATLRRTGWKALITPFDILFGYPQSQNKLRYIDVLCGRMIFNMHFTGETSAVISSRGILGLCFLGAVFFYILLTVIFAPILETKYLPVKELRSDAPPLEMKDDVVWNIIPYIISLPKDDIDSDAILSSIDVASIWDSYTGGLSTLVCMSDNQQTDRPYS</sequence>
<dbReference type="HOGENOM" id="CLU_1610863_0_0_1"/>
<dbReference type="EMBL" id="KL142396">
    <property type="protein sequence ID" value="KDR70548.1"/>
    <property type="molecule type" value="Genomic_DNA"/>
</dbReference>
<name>A0A067SUW0_GALM3</name>
<organism evidence="2 3">
    <name type="scientific">Galerina marginata (strain CBS 339.88)</name>
    <dbReference type="NCBI Taxonomy" id="685588"/>
    <lineage>
        <taxon>Eukaryota</taxon>
        <taxon>Fungi</taxon>
        <taxon>Dikarya</taxon>
        <taxon>Basidiomycota</taxon>
        <taxon>Agaricomycotina</taxon>
        <taxon>Agaricomycetes</taxon>
        <taxon>Agaricomycetidae</taxon>
        <taxon>Agaricales</taxon>
        <taxon>Agaricineae</taxon>
        <taxon>Strophariaceae</taxon>
        <taxon>Galerina</taxon>
    </lineage>
</organism>
<keyword evidence="3" id="KW-1185">Reference proteome</keyword>
<gene>
    <name evidence="2" type="ORF">GALMADRAFT_877981</name>
</gene>
<evidence type="ECO:0000313" key="2">
    <source>
        <dbReference type="EMBL" id="KDR70548.1"/>
    </source>
</evidence>
<accession>A0A067SUW0</accession>
<dbReference type="AlphaFoldDB" id="A0A067SUW0"/>
<keyword evidence="1" id="KW-0472">Membrane</keyword>
<keyword evidence="1" id="KW-0812">Transmembrane</keyword>
<keyword evidence="1" id="KW-1133">Transmembrane helix</keyword>
<feature type="transmembrane region" description="Helical" evidence="1">
    <location>
        <begin position="64"/>
        <end position="87"/>
    </location>
</feature>
<proteinExistence type="predicted"/>